<organism evidence="1">
    <name type="scientific">uncultured Frankineae bacterium</name>
    <dbReference type="NCBI Taxonomy" id="437475"/>
    <lineage>
        <taxon>Bacteria</taxon>
        <taxon>Bacillati</taxon>
        <taxon>Actinomycetota</taxon>
        <taxon>Actinomycetes</taxon>
        <taxon>Frankiales</taxon>
        <taxon>environmental samples</taxon>
    </lineage>
</organism>
<dbReference type="PANTHER" id="PTHR46211:SF14">
    <property type="entry name" value="GLYCEROPHOSPHODIESTER PHOSPHODIESTERASE"/>
    <property type="match status" value="1"/>
</dbReference>
<dbReference type="Gene3D" id="3.20.20.190">
    <property type="entry name" value="Phosphatidylinositol (PI) phosphodiesterase"/>
    <property type="match status" value="1"/>
</dbReference>
<evidence type="ECO:0000313" key="1">
    <source>
        <dbReference type="EMBL" id="CAA9351813.1"/>
    </source>
</evidence>
<dbReference type="SUPFAM" id="SSF51695">
    <property type="entry name" value="PLC-like phosphodiesterases"/>
    <property type="match status" value="1"/>
</dbReference>
<dbReference type="PANTHER" id="PTHR46211">
    <property type="entry name" value="GLYCEROPHOSPHORYL DIESTER PHOSPHODIESTERASE"/>
    <property type="match status" value="1"/>
</dbReference>
<dbReference type="GO" id="GO:0006629">
    <property type="term" value="P:lipid metabolic process"/>
    <property type="evidence" value="ECO:0007669"/>
    <property type="project" value="InterPro"/>
</dbReference>
<dbReference type="GO" id="GO:0008081">
    <property type="term" value="F:phosphoric diester hydrolase activity"/>
    <property type="evidence" value="ECO:0007669"/>
    <property type="project" value="InterPro"/>
</dbReference>
<dbReference type="EMBL" id="CADCUE010000224">
    <property type="protein sequence ID" value="CAA9351813.1"/>
    <property type="molecule type" value="Genomic_DNA"/>
</dbReference>
<sequence length="219" mass="23621">MTLLAIAHRAGNDLDALRTAVDLGVDVLEADVHVRAGRLEVRHSKHLRPLPVLWDRGPAGLELTRTSVPQLELDAVLEALDGTTAVMLDLKGPGRVGARVAELVHAAAPTAPVIACSRWWPGLDAFAALPWVRPVLTARTPLELRRLQRRLAAGRLPYGVSLHRSLLTSAAVAGLRAQVEVVMTWGVNDTDVLAEVVDLGVNGVISDEAEVLRRVLARR</sequence>
<reference evidence="1" key="1">
    <citation type="submission" date="2020-02" db="EMBL/GenBank/DDBJ databases">
        <authorList>
            <person name="Meier V. D."/>
        </authorList>
    </citation>
    <scope>NUCLEOTIDE SEQUENCE</scope>
    <source>
        <strain evidence="1">AVDCRST_MAG16</strain>
    </source>
</reference>
<protein>
    <recommendedName>
        <fullName evidence="2">Glycerophosphoryl diester phosphodiesterase</fullName>
    </recommendedName>
</protein>
<dbReference type="AlphaFoldDB" id="A0A6J4M6X7"/>
<proteinExistence type="predicted"/>
<accession>A0A6J4M6X7</accession>
<gene>
    <name evidence="1" type="ORF">AVDCRST_MAG16-2383</name>
</gene>
<dbReference type="InterPro" id="IPR017946">
    <property type="entry name" value="PLC-like_Pdiesterase_TIM-brl"/>
</dbReference>
<evidence type="ECO:0008006" key="2">
    <source>
        <dbReference type="Google" id="ProtNLM"/>
    </source>
</evidence>
<name>A0A6J4M6X7_9ACTN</name>
<dbReference type="CDD" id="cd08556">
    <property type="entry name" value="GDPD"/>
    <property type="match status" value="1"/>
</dbReference>